<evidence type="ECO:0000256" key="14">
    <source>
        <dbReference type="ARBA" id="ARBA00044770"/>
    </source>
</evidence>
<keyword evidence="6 16" id="KW-0812">Transmembrane</keyword>
<dbReference type="GO" id="GO:0071555">
    <property type="term" value="P:cell wall organization"/>
    <property type="evidence" value="ECO:0007669"/>
    <property type="project" value="UniProtKB-KW"/>
</dbReference>
<name>A0A3B1CMP6_9ZZZZ</name>
<evidence type="ECO:0000259" key="17">
    <source>
        <dbReference type="Pfam" id="PF00905"/>
    </source>
</evidence>
<dbReference type="GO" id="GO:0006508">
    <property type="term" value="P:proteolysis"/>
    <property type="evidence" value="ECO:0007669"/>
    <property type="project" value="UniProtKB-KW"/>
</dbReference>
<keyword evidence="10 16" id="KW-1133">Transmembrane helix</keyword>
<dbReference type="Pfam" id="PF00912">
    <property type="entry name" value="Transgly"/>
    <property type="match status" value="1"/>
</dbReference>
<dbReference type="Pfam" id="PF00905">
    <property type="entry name" value="Transpeptidase"/>
    <property type="match status" value="1"/>
</dbReference>
<evidence type="ECO:0000256" key="3">
    <source>
        <dbReference type="ARBA" id="ARBA00022670"/>
    </source>
</evidence>
<evidence type="ECO:0000259" key="18">
    <source>
        <dbReference type="Pfam" id="PF00912"/>
    </source>
</evidence>
<dbReference type="InterPro" id="IPR001460">
    <property type="entry name" value="PCN-bd_Tpept"/>
</dbReference>
<dbReference type="NCBIfam" id="TIGR02074">
    <property type="entry name" value="PBP_1a_fam"/>
    <property type="match status" value="1"/>
</dbReference>
<dbReference type="GO" id="GO:0008955">
    <property type="term" value="F:peptidoglycan glycosyltransferase activity"/>
    <property type="evidence" value="ECO:0007669"/>
    <property type="project" value="UniProtKB-EC"/>
</dbReference>
<dbReference type="SUPFAM" id="SSF56601">
    <property type="entry name" value="beta-lactamase/transpeptidase-like"/>
    <property type="match status" value="1"/>
</dbReference>
<evidence type="ECO:0000256" key="13">
    <source>
        <dbReference type="ARBA" id="ARBA00023316"/>
    </source>
</evidence>
<dbReference type="GO" id="GO:0030288">
    <property type="term" value="C:outer membrane-bounded periplasmic space"/>
    <property type="evidence" value="ECO:0007669"/>
    <property type="project" value="TreeGrafter"/>
</dbReference>
<reference evidence="19" key="1">
    <citation type="submission" date="2018-06" db="EMBL/GenBank/DDBJ databases">
        <authorList>
            <person name="Zhirakovskaya E."/>
        </authorList>
    </citation>
    <scope>NUCLEOTIDE SEQUENCE</scope>
</reference>
<dbReference type="EMBL" id="UOGE01000114">
    <property type="protein sequence ID" value="VAX25983.1"/>
    <property type="molecule type" value="Genomic_DNA"/>
</dbReference>
<dbReference type="InterPro" id="IPR012338">
    <property type="entry name" value="Beta-lactam/transpept-like"/>
</dbReference>
<keyword evidence="8" id="KW-0133">Cell shape</keyword>
<keyword evidence="9" id="KW-0573">Peptidoglycan synthesis</keyword>
<evidence type="ECO:0000256" key="9">
    <source>
        <dbReference type="ARBA" id="ARBA00022984"/>
    </source>
</evidence>
<keyword evidence="5 19" id="KW-0808">Transferase</keyword>
<keyword evidence="12" id="KW-0511">Multifunctional enzyme</keyword>
<keyword evidence="7" id="KW-0378">Hydrolase</keyword>
<evidence type="ECO:0000256" key="12">
    <source>
        <dbReference type="ARBA" id="ARBA00023268"/>
    </source>
</evidence>
<dbReference type="SUPFAM" id="SSF53955">
    <property type="entry name" value="Lysozyme-like"/>
    <property type="match status" value="1"/>
</dbReference>
<keyword evidence="3" id="KW-0645">Protease</keyword>
<evidence type="ECO:0000256" key="4">
    <source>
        <dbReference type="ARBA" id="ARBA00022676"/>
    </source>
</evidence>
<comment type="subcellular location">
    <subcellularLocation>
        <location evidence="1">Membrane</location>
    </subcellularLocation>
</comment>
<sequence>MKLFKGRPVFMGFFIIVSTGLGSLFGLSVAMYHDLPEVRALEEYRPNVVSRILAEDGTELAELFLEKRIWISYSDLPEHLIEALIATEDHKFFEHKGIRFFAILRALLVDIRMGRMAQGGSTITQQLAKQLFLSPNKKLWRKIKEALLAIQIEKRYTKVEILELYSNQIYLGSGAYGVAAAAQVYFGKSARDLTLAESAMIAGLPRAPSRYSPINNINLAKQRRATVLSRMAIENFITKEQEETARAEPIELVKRTDKERLAKHFVEMVRIYLEERYGSERLYREGLTVVTTLNPEMQRSARRAVAEGLKRVNNTISSKRLYPDAVSAQAALIAIRPEDGAIVAMIGGADYEKSQFNRAVNAKRQPGSGFKPFVYLAALDTGFTAVDKIIDSPVSFPGATKHSEWKPVNFSKRFYGPVSLRRALEFSINVATVKLLDKIGVDQVISVAKRMGITSKLRPYLSLALGVNEVSPLEITAAYSALANNGLYAKPYFIVSVENAKGKVLEERMPEVTDAIRPEVAYVLTKLLQGVIENGTGKVAKSIGRPVAGKTGTTNDFRDAWFLGYTPSLAAGVWVGFDDNRSLGPGETGGFAAGPIFASFMSQALKNRPVLDFTPPERVVVKVVDRESGKLATDQCRDTYPEVFIEGTEPVEYCVMENDEEERL</sequence>
<evidence type="ECO:0000256" key="1">
    <source>
        <dbReference type="ARBA" id="ARBA00004370"/>
    </source>
</evidence>
<dbReference type="GO" id="GO:0004180">
    <property type="term" value="F:carboxypeptidase activity"/>
    <property type="evidence" value="ECO:0007669"/>
    <property type="project" value="UniProtKB-KW"/>
</dbReference>
<dbReference type="Gene3D" id="1.10.3810.10">
    <property type="entry name" value="Biosynthetic peptidoglycan transglycosylase-like"/>
    <property type="match status" value="1"/>
</dbReference>
<evidence type="ECO:0000256" key="11">
    <source>
        <dbReference type="ARBA" id="ARBA00023136"/>
    </source>
</evidence>
<dbReference type="InterPro" id="IPR023346">
    <property type="entry name" value="Lysozyme-like_dom_sf"/>
</dbReference>
<accession>A0A3B1CMP6</accession>
<dbReference type="Gene3D" id="3.40.710.10">
    <property type="entry name" value="DD-peptidase/beta-lactamase superfamily"/>
    <property type="match status" value="1"/>
</dbReference>
<dbReference type="FunFam" id="1.10.3810.10:FF:000003">
    <property type="entry name" value="Penicillin-binding protein 1a"/>
    <property type="match status" value="1"/>
</dbReference>
<proteinExistence type="predicted"/>
<organism evidence="19">
    <name type="scientific">hydrothermal vent metagenome</name>
    <dbReference type="NCBI Taxonomy" id="652676"/>
    <lineage>
        <taxon>unclassified sequences</taxon>
        <taxon>metagenomes</taxon>
        <taxon>ecological metagenomes</taxon>
    </lineage>
</organism>
<dbReference type="PANTHER" id="PTHR32282">
    <property type="entry name" value="BINDING PROTEIN TRANSPEPTIDASE, PUTATIVE-RELATED"/>
    <property type="match status" value="1"/>
</dbReference>
<dbReference type="GO" id="GO:0016020">
    <property type="term" value="C:membrane"/>
    <property type="evidence" value="ECO:0007669"/>
    <property type="project" value="UniProtKB-SubCell"/>
</dbReference>
<dbReference type="InterPro" id="IPR050396">
    <property type="entry name" value="Glycosyltr_51/Transpeptidase"/>
</dbReference>
<evidence type="ECO:0000256" key="8">
    <source>
        <dbReference type="ARBA" id="ARBA00022960"/>
    </source>
</evidence>
<evidence type="ECO:0000256" key="15">
    <source>
        <dbReference type="ARBA" id="ARBA00049902"/>
    </source>
</evidence>
<dbReference type="GO" id="GO:0008658">
    <property type="term" value="F:penicillin binding"/>
    <property type="evidence" value="ECO:0007669"/>
    <property type="project" value="InterPro"/>
</dbReference>
<keyword evidence="2" id="KW-0121">Carboxypeptidase</keyword>
<dbReference type="InterPro" id="IPR001264">
    <property type="entry name" value="Glyco_trans_51"/>
</dbReference>
<dbReference type="GO" id="GO:0009252">
    <property type="term" value="P:peptidoglycan biosynthetic process"/>
    <property type="evidence" value="ECO:0007669"/>
    <property type="project" value="UniProtKB-KW"/>
</dbReference>
<dbReference type="InterPro" id="IPR036950">
    <property type="entry name" value="PBP_transglycosylase"/>
</dbReference>
<keyword evidence="4 19" id="KW-0328">Glycosyltransferase</keyword>
<gene>
    <name evidence="19" type="ORF">MNBD_NITROSPINAE02-1652</name>
</gene>
<dbReference type="EC" id="2.4.99.28" evidence="14"/>
<evidence type="ECO:0000313" key="19">
    <source>
        <dbReference type="EMBL" id="VAX25983.1"/>
    </source>
</evidence>
<evidence type="ECO:0000256" key="10">
    <source>
        <dbReference type="ARBA" id="ARBA00022989"/>
    </source>
</evidence>
<feature type="transmembrane region" description="Helical" evidence="16">
    <location>
        <begin position="12"/>
        <end position="32"/>
    </location>
</feature>
<evidence type="ECO:0000256" key="7">
    <source>
        <dbReference type="ARBA" id="ARBA00022801"/>
    </source>
</evidence>
<feature type="domain" description="Glycosyl transferase family 51" evidence="18">
    <location>
        <begin position="58"/>
        <end position="231"/>
    </location>
</feature>
<keyword evidence="11 16" id="KW-0472">Membrane</keyword>
<dbReference type="PANTHER" id="PTHR32282:SF27">
    <property type="entry name" value="PENICILLIN-BINDING PROTEIN 1A"/>
    <property type="match status" value="1"/>
</dbReference>
<protein>
    <recommendedName>
        <fullName evidence="14">peptidoglycan glycosyltransferase</fullName>
        <ecNumber evidence="14">2.4.99.28</ecNumber>
    </recommendedName>
</protein>
<evidence type="ECO:0000256" key="5">
    <source>
        <dbReference type="ARBA" id="ARBA00022679"/>
    </source>
</evidence>
<comment type="catalytic activity">
    <reaction evidence="15">
        <text>[GlcNAc-(1-&gt;4)-Mur2Ac(oyl-L-Ala-gamma-D-Glu-L-Lys-D-Ala-D-Ala)](n)-di-trans,octa-cis-undecaprenyl diphosphate + beta-D-GlcNAc-(1-&gt;4)-Mur2Ac(oyl-L-Ala-gamma-D-Glu-L-Lys-D-Ala-D-Ala)-di-trans,octa-cis-undecaprenyl diphosphate = [GlcNAc-(1-&gt;4)-Mur2Ac(oyl-L-Ala-gamma-D-Glu-L-Lys-D-Ala-D-Ala)](n+1)-di-trans,octa-cis-undecaprenyl diphosphate + di-trans,octa-cis-undecaprenyl diphosphate + H(+)</text>
        <dbReference type="Rhea" id="RHEA:23708"/>
        <dbReference type="Rhea" id="RHEA-COMP:9602"/>
        <dbReference type="Rhea" id="RHEA-COMP:9603"/>
        <dbReference type="ChEBI" id="CHEBI:15378"/>
        <dbReference type="ChEBI" id="CHEBI:58405"/>
        <dbReference type="ChEBI" id="CHEBI:60033"/>
        <dbReference type="ChEBI" id="CHEBI:78435"/>
        <dbReference type="EC" id="2.4.99.28"/>
    </reaction>
</comment>
<evidence type="ECO:0000256" key="2">
    <source>
        <dbReference type="ARBA" id="ARBA00022645"/>
    </source>
</evidence>
<keyword evidence="13" id="KW-0961">Cell wall biogenesis/degradation</keyword>
<evidence type="ECO:0000256" key="16">
    <source>
        <dbReference type="SAM" id="Phobius"/>
    </source>
</evidence>
<dbReference type="GO" id="GO:0008360">
    <property type="term" value="P:regulation of cell shape"/>
    <property type="evidence" value="ECO:0007669"/>
    <property type="project" value="UniProtKB-KW"/>
</dbReference>
<feature type="domain" description="Penicillin-binding protein transpeptidase" evidence="17">
    <location>
        <begin position="332"/>
        <end position="601"/>
    </location>
</feature>
<evidence type="ECO:0000256" key="6">
    <source>
        <dbReference type="ARBA" id="ARBA00022692"/>
    </source>
</evidence>
<dbReference type="AlphaFoldDB" id="A0A3B1CMP6"/>